<feature type="region of interest" description="Disordered" evidence="1">
    <location>
        <begin position="53"/>
        <end position="86"/>
    </location>
</feature>
<evidence type="ECO:0000313" key="2">
    <source>
        <dbReference type="EMBL" id="OGG14333.1"/>
    </source>
</evidence>
<dbReference type="STRING" id="1798375.A2773_03480"/>
<dbReference type="EMBL" id="MFJE01000021">
    <property type="protein sequence ID" value="OGG14333.1"/>
    <property type="molecule type" value="Genomic_DNA"/>
</dbReference>
<feature type="compositionally biased region" description="Polar residues" evidence="1">
    <location>
        <begin position="62"/>
        <end position="86"/>
    </location>
</feature>
<dbReference type="Proteomes" id="UP000177383">
    <property type="component" value="Unassembled WGS sequence"/>
</dbReference>
<evidence type="ECO:0000256" key="1">
    <source>
        <dbReference type="SAM" id="MobiDB-lite"/>
    </source>
</evidence>
<evidence type="ECO:0000313" key="3">
    <source>
        <dbReference type="Proteomes" id="UP000177383"/>
    </source>
</evidence>
<reference evidence="2 3" key="1">
    <citation type="journal article" date="2016" name="Nat. Commun.">
        <title>Thousands of microbial genomes shed light on interconnected biogeochemical processes in an aquifer system.</title>
        <authorList>
            <person name="Anantharaman K."/>
            <person name="Brown C.T."/>
            <person name="Hug L.A."/>
            <person name="Sharon I."/>
            <person name="Castelle C.J."/>
            <person name="Probst A.J."/>
            <person name="Thomas B.C."/>
            <person name="Singh A."/>
            <person name="Wilkins M.J."/>
            <person name="Karaoz U."/>
            <person name="Brodie E.L."/>
            <person name="Williams K.H."/>
            <person name="Hubbard S.S."/>
            <person name="Banfield J.F."/>
        </authorList>
    </citation>
    <scope>NUCLEOTIDE SEQUENCE [LARGE SCALE GENOMIC DNA]</scope>
</reference>
<organism evidence="2 3">
    <name type="scientific">Candidatus Gottesmanbacteria bacterium RIFCSPHIGHO2_01_FULL_39_10</name>
    <dbReference type="NCBI Taxonomy" id="1798375"/>
    <lineage>
        <taxon>Bacteria</taxon>
        <taxon>Candidatus Gottesmaniibacteriota</taxon>
    </lineage>
</organism>
<sequence>MSERIEDTLARINAYEREQFARASLEEQQDMLQRKAWEITSADQEMSEKVAGWGAPPISPETAVQQAQDFFSQPHQGTRQPTSTQR</sequence>
<gene>
    <name evidence="2" type="ORF">A2773_03480</name>
</gene>
<accession>A0A1F5ZPM4</accession>
<proteinExistence type="predicted"/>
<dbReference type="AlphaFoldDB" id="A0A1F5ZPM4"/>
<protein>
    <submittedName>
        <fullName evidence="2">Uncharacterized protein</fullName>
    </submittedName>
</protein>
<comment type="caution">
    <text evidence="2">The sequence shown here is derived from an EMBL/GenBank/DDBJ whole genome shotgun (WGS) entry which is preliminary data.</text>
</comment>
<name>A0A1F5ZPM4_9BACT</name>